<keyword evidence="1" id="KW-0472">Membrane</keyword>
<dbReference type="EMBL" id="CP090896">
    <property type="protein sequence ID" value="ULT85207.1"/>
    <property type="molecule type" value="Genomic_DNA"/>
</dbReference>
<reference evidence="2 3" key="1">
    <citation type="submission" date="2022-05" db="EMBL/GenBank/DDBJ databases">
        <title>Chromosome-level reference genomes for two strains of Caenorhabditis briggsae: an improved platform for comparative genomics.</title>
        <authorList>
            <person name="Stevens L."/>
            <person name="Andersen E.C."/>
        </authorList>
    </citation>
    <scope>NUCLEOTIDE SEQUENCE [LARGE SCALE GENOMIC DNA]</scope>
    <source>
        <strain evidence="2">QX1410_ONT</strain>
        <tissue evidence="2">Whole-organism</tissue>
    </source>
</reference>
<keyword evidence="1" id="KW-1133">Transmembrane helix</keyword>
<keyword evidence="1" id="KW-0812">Transmembrane</keyword>
<gene>
    <name evidence="2" type="ORF">L3Y34_013751</name>
</gene>
<dbReference type="Proteomes" id="UP000827892">
    <property type="component" value="Chromosome X"/>
</dbReference>
<evidence type="ECO:0000313" key="3">
    <source>
        <dbReference type="Proteomes" id="UP000827892"/>
    </source>
</evidence>
<sequence>MIQYIRYLVIPLLIITPVIGLSCYAFDHYSETVRTVHHRTFCTAVFHVAVGTGAFNGSDRHPSQVATIVNMTKGEDCVLKNVTNN</sequence>
<evidence type="ECO:0000313" key="2">
    <source>
        <dbReference type="EMBL" id="ULT85207.1"/>
    </source>
</evidence>
<feature type="transmembrane region" description="Helical" evidence="1">
    <location>
        <begin position="6"/>
        <end position="26"/>
    </location>
</feature>
<dbReference type="AlphaFoldDB" id="A0AAE9A2D0"/>
<name>A0AAE9A2D0_CAEBR</name>
<proteinExistence type="predicted"/>
<organism evidence="2 3">
    <name type="scientific">Caenorhabditis briggsae</name>
    <dbReference type="NCBI Taxonomy" id="6238"/>
    <lineage>
        <taxon>Eukaryota</taxon>
        <taxon>Metazoa</taxon>
        <taxon>Ecdysozoa</taxon>
        <taxon>Nematoda</taxon>
        <taxon>Chromadorea</taxon>
        <taxon>Rhabditida</taxon>
        <taxon>Rhabditina</taxon>
        <taxon>Rhabditomorpha</taxon>
        <taxon>Rhabditoidea</taxon>
        <taxon>Rhabditidae</taxon>
        <taxon>Peloderinae</taxon>
        <taxon>Caenorhabditis</taxon>
    </lineage>
</organism>
<protein>
    <submittedName>
        <fullName evidence="2">Uncharacterized protein</fullName>
    </submittedName>
</protein>
<accession>A0AAE9A2D0</accession>
<evidence type="ECO:0000256" key="1">
    <source>
        <dbReference type="SAM" id="Phobius"/>
    </source>
</evidence>
<dbReference type="PROSITE" id="PS51257">
    <property type="entry name" value="PROKAR_LIPOPROTEIN"/>
    <property type="match status" value="1"/>
</dbReference>